<dbReference type="SUPFAM" id="SSF51735">
    <property type="entry name" value="NAD(P)-binding Rossmann-fold domains"/>
    <property type="match status" value="1"/>
</dbReference>
<dbReference type="OrthoDB" id="64915at2759"/>
<evidence type="ECO:0000256" key="1">
    <source>
        <dbReference type="ARBA" id="ARBA00010928"/>
    </source>
</evidence>
<feature type="domain" description="Gfo/Idh/MocA-like oxidoreductase N-terminal" evidence="3">
    <location>
        <begin position="9"/>
        <end position="131"/>
    </location>
</feature>
<comment type="caution">
    <text evidence="5">The sequence shown here is derived from an EMBL/GenBank/DDBJ whole genome shotgun (WGS) entry which is preliminary data.</text>
</comment>
<gene>
    <name evidence="5" type="ORF">OFUS_LOCUS6221</name>
</gene>
<name>A0A8J1TT21_OWEFU</name>
<comment type="similarity">
    <text evidence="1">Belongs to the Gfo/Idh/MocA family.</text>
</comment>
<evidence type="ECO:0000313" key="6">
    <source>
        <dbReference type="Proteomes" id="UP000749559"/>
    </source>
</evidence>
<feature type="domain" description="GFO/IDH/MocA-like oxidoreductase" evidence="4">
    <location>
        <begin position="144"/>
        <end position="261"/>
    </location>
</feature>
<dbReference type="Pfam" id="PF01408">
    <property type="entry name" value="GFO_IDH_MocA"/>
    <property type="match status" value="1"/>
</dbReference>
<keyword evidence="2" id="KW-0560">Oxidoreductase</keyword>
<keyword evidence="6" id="KW-1185">Reference proteome</keyword>
<dbReference type="SUPFAM" id="SSF55347">
    <property type="entry name" value="Glyceraldehyde-3-phosphate dehydrogenase-like, C-terminal domain"/>
    <property type="match status" value="1"/>
</dbReference>
<dbReference type="GO" id="GO:0005737">
    <property type="term" value="C:cytoplasm"/>
    <property type="evidence" value="ECO:0007669"/>
    <property type="project" value="TreeGrafter"/>
</dbReference>
<dbReference type="GO" id="GO:0006740">
    <property type="term" value="P:NADPH regeneration"/>
    <property type="evidence" value="ECO:0007669"/>
    <property type="project" value="TreeGrafter"/>
</dbReference>
<dbReference type="Pfam" id="PF22725">
    <property type="entry name" value="GFO_IDH_MocA_C3"/>
    <property type="match status" value="1"/>
</dbReference>
<evidence type="ECO:0000259" key="3">
    <source>
        <dbReference type="Pfam" id="PF01408"/>
    </source>
</evidence>
<evidence type="ECO:0000313" key="5">
    <source>
        <dbReference type="EMBL" id="CAH1779410.1"/>
    </source>
</evidence>
<dbReference type="PANTHER" id="PTHR42840">
    <property type="entry name" value="NAD(P)-BINDING ROSSMANN-FOLD SUPERFAMILY PROTEIN-RELATED"/>
    <property type="match status" value="1"/>
</dbReference>
<evidence type="ECO:0000259" key="4">
    <source>
        <dbReference type="Pfam" id="PF22725"/>
    </source>
</evidence>
<dbReference type="InterPro" id="IPR055170">
    <property type="entry name" value="GFO_IDH_MocA-like_dom"/>
</dbReference>
<dbReference type="GO" id="GO:0000166">
    <property type="term" value="F:nucleotide binding"/>
    <property type="evidence" value="ECO:0007669"/>
    <property type="project" value="InterPro"/>
</dbReference>
<dbReference type="GO" id="GO:0016491">
    <property type="term" value="F:oxidoreductase activity"/>
    <property type="evidence" value="ECO:0007669"/>
    <property type="project" value="UniProtKB-KW"/>
</dbReference>
<dbReference type="PANTHER" id="PTHR42840:SF3">
    <property type="entry name" value="BINDING ROSSMANN FOLD OXIDOREDUCTASE, PUTATIVE (AFU_ORTHOLOGUE AFUA_2G10240)-RELATED"/>
    <property type="match status" value="1"/>
</dbReference>
<proteinExistence type="inferred from homology"/>
<evidence type="ECO:0008006" key="7">
    <source>
        <dbReference type="Google" id="ProtNLM"/>
    </source>
</evidence>
<evidence type="ECO:0000256" key="2">
    <source>
        <dbReference type="ARBA" id="ARBA00023002"/>
    </source>
</evidence>
<dbReference type="AlphaFoldDB" id="A0A8J1TT21"/>
<protein>
    <recommendedName>
        <fullName evidence="7">Inositol 2-dehydrogenase</fullName>
    </recommendedName>
</protein>
<reference evidence="5" key="1">
    <citation type="submission" date="2022-03" db="EMBL/GenBank/DDBJ databases">
        <authorList>
            <person name="Martin C."/>
        </authorList>
    </citation>
    <scope>NUCLEOTIDE SEQUENCE</scope>
</reference>
<accession>A0A8J1TT21</accession>
<dbReference type="EMBL" id="CAIIXF020000003">
    <property type="protein sequence ID" value="CAH1779410.1"/>
    <property type="molecule type" value="Genomic_DNA"/>
</dbReference>
<dbReference type="InterPro" id="IPR000683">
    <property type="entry name" value="Gfo/Idh/MocA-like_OxRdtase_N"/>
</dbReference>
<organism evidence="5 6">
    <name type="scientific">Owenia fusiformis</name>
    <name type="common">Polychaete worm</name>
    <dbReference type="NCBI Taxonomy" id="6347"/>
    <lineage>
        <taxon>Eukaryota</taxon>
        <taxon>Metazoa</taxon>
        <taxon>Spiralia</taxon>
        <taxon>Lophotrochozoa</taxon>
        <taxon>Annelida</taxon>
        <taxon>Polychaeta</taxon>
        <taxon>Sedentaria</taxon>
        <taxon>Canalipalpata</taxon>
        <taxon>Sabellida</taxon>
        <taxon>Oweniida</taxon>
        <taxon>Oweniidae</taxon>
        <taxon>Owenia</taxon>
    </lineage>
</organism>
<dbReference type="Gene3D" id="3.40.50.720">
    <property type="entry name" value="NAD(P)-binding Rossmann-like Domain"/>
    <property type="match status" value="1"/>
</dbReference>
<dbReference type="Proteomes" id="UP000749559">
    <property type="component" value="Unassembled WGS sequence"/>
</dbReference>
<sequence length="344" mass="38081">MAQTNDVKITIAIFGMGRMGKIHFQNALINAQIVVKYIVEAIPEVAEKVTKMYQLEDKIQVVSLDDADIVYKDKCVDAVMVITPAFTHHDIIEKALKAGKAVFSEKPLAPTLAAVEALYELADSANKPLFCAFNRRWDPQLRSIHNSIKGGDIGNIRMVKSCSRDPPGLSSMEYHRTSGGIFLDMVIHDIDMVCWLAGETPTTLTCTAHAHDDSFKEIGDYDTVAIMMNFPSGCTGLIDTSRCCNYGYDQRVEIHGPGGMLQSENLRETALHTWTGEGMRVGQIPFLAPIRYKEAYKLELDHFVNVVLGKETSEVTSKCTINAIKIALACDESAKTNQPVTLQY</sequence>
<dbReference type="Gene3D" id="3.30.360.10">
    <property type="entry name" value="Dihydrodipicolinate Reductase, domain 2"/>
    <property type="match status" value="1"/>
</dbReference>
<dbReference type="InterPro" id="IPR036291">
    <property type="entry name" value="NAD(P)-bd_dom_sf"/>
</dbReference>